<keyword evidence="1 2" id="KW-0193">Cuticle</keyword>
<keyword evidence="3" id="KW-0732">Signal</keyword>
<proteinExistence type="predicted"/>
<evidence type="ECO:0000256" key="3">
    <source>
        <dbReference type="SAM" id="SignalP"/>
    </source>
</evidence>
<dbReference type="GO" id="GO:0042302">
    <property type="term" value="F:structural constituent of cuticle"/>
    <property type="evidence" value="ECO:0007669"/>
    <property type="project" value="UniProtKB-UniRule"/>
</dbReference>
<name>A0AAW1LWX9_POPJA</name>
<dbReference type="InterPro" id="IPR051217">
    <property type="entry name" value="Insect_Cuticle_Struc_Prot"/>
</dbReference>
<feature type="chain" id="PRO_5043688073" evidence="3">
    <location>
        <begin position="18"/>
        <end position="154"/>
    </location>
</feature>
<dbReference type="EMBL" id="JASPKY010000073">
    <property type="protein sequence ID" value="KAK9739626.1"/>
    <property type="molecule type" value="Genomic_DNA"/>
</dbReference>
<feature type="signal peptide" evidence="3">
    <location>
        <begin position="1"/>
        <end position="17"/>
    </location>
</feature>
<dbReference type="PROSITE" id="PS00233">
    <property type="entry name" value="CHIT_BIND_RR_1"/>
    <property type="match status" value="1"/>
</dbReference>
<dbReference type="PANTHER" id="PTHR12236:SF95">
    <property type="entry name" value="CUTICULAR PROTEIN 76BD, ISOFORM C-RELATED"/>
    <property type="match status" value="1"/>
</dbReference>
<keyword evidence="5" id="KW-1185">Reference proteome</keyword>
<dbReference type="Proteomes" id="UP001458880">
    <property type="component" value="Unassembled WGS sequence"/>
</dbReference>
<organism evidence="4 5">
    <name type="scientific">Popillia japonica</name>
    <name type="common">Japanese beetle</name>
    <dbReference type="NCBI Taxonomy" id="7064"/>
    <lineage>
        <taxon>Eukaryota</taxon>
        <taxon>Metazoa</taxon>
        <taxon>Ecdysozoa</taxon>
        <taxon>Arthropoda</taxon>
        <taxon>Hexapoda</taxon>
        <taxon>Insecta</taxon>
        <taxon>Pterygota</taxon>
        <taxon>Neoptera</taxon>
        <taxon>Endopterygota</taxon>
        <taxon>Coleoptera</taxon>
        <taxon>Polyphaga</taxon>
        <taxon>Scarabaeiformia</taxon>
        <taxon>Scarabaeidae</taxon>
        <taxon>Rutelinae</taxon>
        <taxon>Popillia</taxon>
    </lineage>
</organism>
<evidence type="ECO:0000256" key="2">
    <source>
        <dbReference type="PROSITE-ProRule" id="PRU00497"/>
    </source>
</evidence>
<sequence>MSLKIFSLILLATAASAGYLNYNINSRLSPYKYNNYGLATSYANGNLESYGSSKYGGYSGYGYDKYEHDGNLKAYPRYSFNYGVDDDITGDHKSQSEERDGDRVSGRYSLREADGTTRSVEYQANDRDGFNAVVSRVGIAHHPSSYNHDYSKYF</sequence>
<evidence type="ECO:0000256" key="1">
    <source>
        <dbReference type="ARBA" id="ARBA00022460"/>
    </source>
</evidence>
<dbReference type="PRINTS" id="PR00947">
    <property type="entry name" value="CUTICLE"/>
</dbReference>
<dbReference type="GO" id="GO:0031012">
    <property type="term" value="C:extracellular matrix"/>
    <property type="evidence" value="ECO:0007669"/>
    <property type="project" value="TreeGrafter"/>
</dbReference>
<accession>A0AAW1LWX9</accession>
<gene>
    <name evidence="4" type="ORF">QE152_g8881</name>
</gene>
<comment type="caution">
    <text evidence="4">The sequence shown here is derived from an EMBL/GenBank/DDBJ whole genome shotgun (WGS) entry which is preliminary data.</text>
</comment>
<dbReference type="AlphaFoldDB" id="A0AAW1LWX9"/>
<protein>
    <submittedName>
        <fullName evidence="4">Insect cuticle protein</fullName>
    </submittedName>
</protein>
<dbReference type="GO" id="GO:0005615">
    <property type="term" value="C:extracellular space"/>
    <property type="evidence" value="ECO:0007669"/>
    <property type="project" value="TreeGrafter"/>
</dbReference>
<dbReference type="InterPro" id="IPR031311">
    <property type="entry name" value="CHIT_BIND_RR_consensus"/>
</dbReference>
<evidence type="ECO:0000313" key="4">
    <source>
        <dbReference type="EMBL" id="KAK9739626.1"/>
    </source>
</evidence>
<dbReference type="Pfam" id="PF00379">
    <property type="entry name" value="Chitin_bind_4"/>
    <property type="match status" value="1"/>
</dbReference>
<dbReference type="InterPro" id="IPR000618">
    <property type="entry name" value="Insect_cuticle"/>
</dbReference>
<reference evidence="4 5" key="1">
    <citation type="journal article" date="2024" name="BMC Genomics">
        <title>De novo assembly and annotation of Popillia japonica's genome with initial clues to its potential as an invasive pest.</title>
        <authorList>
            <person name="Cucini C."/>
            <person name="Boschi S."/>
            <person name="Funari R."/>
            <person name="Cardaioli E."/>
            <person name="Iannotti N."/>
            <person name="Marturano G."/>
            <person name="Paoli F."/>
            <person name="Bruttini M."/>
            <person name="Carapelli A."/>
            <person name="Frati F."/>
            <person name="Nardi F."/>
        </authorList>
    </citation>
    <scope>NUCLEOTIDE SEQUENCE [LARGE SCALE GENOMIC DNA]</scope>
    <source>
        <strain evidence="4">DMR45628</strain>
    </source>
</reference>
<dbReference type="PROSITE" id="PS51155">
    <property type="entry name" value="CHIT_BIND_RR_2"/>
    <property type="match status" value="1"/>
</dbReference>
<evidence type="ECO:0000313" key="5">
    <source>
        <dbReference type="Proteomes" id="UP001458880"/>
    </source>
</evidence>
<dbReference type="PANTHER" id="PTHR12236">
    <property type="entry name" value="STRUCTURAL CONTITUENT OF CUTICLE"/>
    <property type="match status" value="1"/>
</dbReference>